<gene>
    <name evidence="2" type="ORF">BJY28_002888</name>
</gene>
<evidence type="ECO:0000313" key="3">
    <source>
        <dbReference type="Proteomes" id="UP000592181"/>
    </source>
</evidence>
<accession>A0A852X696</accession>
<feature type="transmembrane region" description="Helical" evidence="1">
    <location>
        <begin position="55"/>
        <end position="74"/>
    </location>
</feature>
<dbReference type="EMBL" id="JACBZX010000001">
    <property type="protein sequence ID" value="NYG38419.1"/>
    <property type="molecule type" value="Genomic_DNA"/>
</dbReference>
<keyword evidence="1" id="KW-0472">Membrane</keyword>
<sequence>MTRESAPETRPPSAVERLSAPAVRWIDSLPPAVPVVTVLAMLVVGVLVRPWGAVLLGLAGLGLLWLLLVVWRRVTPAERLMRVTVLLLVLALTLVTALPR</sequence>
<feature type="transmembrane region" description="Helical" evidence="1">
    <location>
        <begin position="29"/>
        <end position="48"/>
    </location>
</feature>
<protein>
    <submittedName>
        <fullName evidence="2">Uncharacterized protein</fullName>
    </submittedName>
</protein>
<dbReference type="RefSeq" id="WP_179463614.1">
    <property type="nucleotide sequence ID" value="NZ_JACBZX010000001.1"/>
</dbReference>
<reference evidence="2 3" key="1">
    <citation type="submission" date="2020-07" db="EMBL/GenBank/DDBJ databases">
        <title>Sequencing the genomes of 1000 actinobacteria strains.</title>
        <authorList>
            <person name="Klenk H.-P."/>
        </authorList>
    </citation>
    <scope>NUCLEOTIDE SEQUENCE [LARGE SCALE GENOMIC DNA]</scope>
    <source>
        <strain evidence="2 3">DSM 24723</strain>
    </source>
</reference>
<evidence type="ECO:0000256" key="1">
    <source>
        <dbReference type="SAM" id="Phobius"/>
    </source>
</evidence>
<dbReference type="Proteomes" id="UP000592181">
    <property type="component" value="Unassembled WGS sequence"/>
</dbReference>
<organism evidence="2 3">
    <name type="scientific">Janibacter alkaliphilus</name>
    <dbReference type="NCBI Taxonomy" id="1069963"/>
    <lineage>
        <taxon>Bacteria</taxon>
        <taxon>Bacillati</taxon>
        <taxon>Actinomycetota</taxon>
        <taxon>Actinomycetes</taxon>
        <taxon>Micrococcales</taxon>
        <taxon>Intrasporangiaceae</taxon>
        <taxon>Janibacter</taxon>
    </lineage>
</organism>
<comment type="caution">
    <text evidence="2">The sequence shown here is derived from an EMBL/GenBank/DDBJ whole genome shotgun (WGS) entry which is preliminary data.</text>
</comment>
<name>A0A852X696_9MICO</name>
<evidence type="ECO:0000313" key="2">
    <source>
        <dbReference type="EMBL" id="NYG38419.1"/>
    </source>
</evidence>
<keyword evidence="1" id="KW-0812">Transmembrane</keyword>
<proteinExistence type="predicted"/>
<feature type="transmembrane region" description="Helical" evidence="1">
    <location>
        <begin position="80"/>
        <end position="98"/>
    </location>
</feature>
<dbReference type="AlphaFoldDB" id="A0A852X696"/>
<keyword evidence="3" id="KW-1185">Reference proteome</keyword>
<keyword evidence="1" id="KW-1133">Transmembrane helix</keyword>